<accession>H2ZGC5</accession>
<keyword evidence="3" id="KW-1185">Reference proteome</keyword>
<feature type="region of interest" description="Disordered" evidence="1">
    <location>
        <begin position="31"/>
        <end position="238"/>
    </location>
</feature>
<feature type="compositionally biased region" description="Basic residues" evidence="1">
    <location>
        <begin position="201"/>
        <end position="216"/>
    </location>
</feature>
<reference evidence="2" key="3">
    <citation type="submission" date="2025-09" db="UniProtKB">
        <authorList>
            <consortium name="Ensembl"/>
        </authorList>
    </citation>
    <scope>IDENTIFICATION</scope>
</reference>
<dbReference type="HOGENOM" id="CLU_995800_0_0_1"/>
<feature type="compositionally biased region" description="Basic and acidic residues" evidence="1">
    <location>
        <begin position="190"/>
        <end position="200"/>
    </location>
</feature>
<feature type="compositionally biased region" description="Basic and acidic residues" evidence="1">
    <location>
        <begin position="100"/>
        <end position="131"/>
    </location>
</feature>
<evidence type="ECO:0000313" key="2">
    <source>
        <dbReference type="Ensembl" id="ENSCSAVP00000016641.1"/>
    </source>
</evidence>
<feature type="compositionally biased region" description="Polar residues" evidence="1">
    <location>
        <begin position="49"/>
        <end position="58"/>
    </location>
</feature>
<dbReference type="InParanoid" id="H2ZGC5"/>
<organism evidence="2 3">
    <name type="scientific">Ciona savignyi</name>
    <name type="common">Pacific transparent sea squirt</name>
    <dbReference type="NCBI Taxonomy" id="51511"/>
    <lineage>
        <taxon>Eukaryota</taxon>
        <taxon>Metazoa</taxon>
        <taxon>Chordata</taxon>
        <taxon>Tunicata</taxon>
        <taxon>Ascidiacea</taxon>
        <taxon>Phlebobranchia</taxon>
        <taxon>Cionidae</taxon>
        <taxon>Ciona</taxon>
    </lineage>
</organism>
<reference evidence="2" key="2">
    <citation type="submission" date="2025-08" db="UniProtKB">
        <authorList>
            <consortium name="Ensembl"/>
        </authorList>
    </citation>
    <scope>IDENTIFICATION</scope>
</reference>
<sequence length="280" mass="31192">PTGKKKVIRRLVKNAKTGEVIKTEIVRIDSNGETTVTSYPAGTPVPSLGTLQAGTSSKKSIRPKSPTASSKPSVSPAIKDVVRSDVGPSVPANIPGIDDLLQREEEIIRAAKEAKVDEKPKDKGKELKDETESLESTLITLMKRKRQRDPKARKRGLVASTMAKRESEEEDDGEDQSYTGDTDYRTLGNEQKREEEEIRKRKEKHRRRREKKHKSKPKEDPVDSGMDATQLDEDEEQELHPLEEAELLAKQLQSAANISQSVEGCGGYDGSKRSWYSSRG</sequence>
<dbReference type="AlphaFoldDB" id="H2ZGC5"/>
<feature type="compositionally biased region" description="Polar residues" evidence="1">
    <location>
        <begin position="31"/>
        <end position="40"/>
    </location>
</feature>
<dbReference type="GeneTree" id="ENSGT00390000004382"/>
<reference evidence="3" key="1">
    <citation type="submission" date="2003-08" db="EMBL/GenBank/DDBJ databases">
        <authorList>
            <person name="Birren B."/>
            <person name="Nusbaum C."/>
            <person name="Abebe A."/>
            <person name="Abouelleil A."/>
            <person name="Adekoya E."/>
            <person name="Ait-zahra M."/>
            <person name="Allen N."/>
            <person name="Allen T."/>
            <person name="An P."/>
            <person name="Anderson M."/>
            <person name="Anderson S."/>
            <person name="Arachchi H."/>
            <person name="Armbruster J."/>
            <person name="Bachantsang P."/>
            <person name="Baldwin J."/>
            <person name="Barry A."/>
            <person name="Bayul T."/>
            <person name="Blitshsteyn B."/>
            <person name="Bloom T."/>
            <person name="Blye J."/>
            <person name="Boguslavskiy L."/>
            <person name="Borowsky M."/>
            <person name="Boukhgalter B."/>
            <person name="Brunache A."/>
            <person name="Butler J."/>
            <person name="Calixte N."/>
            <person name="Calvo S."/>
            <person name="Camarata J."/>
            <person name="Campo K."/>
            <person name="Chang J."/>
            <person name="Cheshatsang Y."/>
            <person name="Citroen M."/>
            <person name="Collymore A."/>
            <person name="Considine T."/>
            <person name="Cook A."/>
            <person name="Cooke P."/>
            <person name="Corum B."/>
            <person name="Cuomo C."/>
            <person name="David R."/>
            <person name="Dawoe T."/>
            <person name="Degray S."/>
            <person name="Dodge S."/>
            <person name="Dooley K."/>
            <person name="Dorje P."/>
            <person name="Dorjee K."/>
            <person name="Dorris L."/>
            <person name="Duffey N."/>
            <person name="Dupes A."/>
            <person name="Elkins T."/>
            <person name="Engels R."/>
            <person name="Erickson J."/>
            <person name="Farina A."/>
            <person name="Faro S."/>
            <person name="Ferreira P."/>
            <person name="Fischer H."/>
            <person name="Fitzgerald M."/>
            <person name="Foley K."/>
            <person name="Gage D."/>
            <person name="Galagan J."/>
            <person name="Gearin G."/>
            <person name="Gnerre S."/>
            <person name="Gnirke A."/>
            <person name="Goyette A."/>
            <person name="Graham J."/>
            <person name="Grandbois E."/>
            <person name="Gyaltsen K."/>
            <person name="Hafez N."/>
            <person name="Hagopian D."/>
            <person name="Hagos B."/>
            <person name="Hall J."/>
            <person name="Hatcher B."/>
            <person name="Heller A."/>
            <person name="Higgins H."/>
            <person name="Honan T."/>
            <person name="Horn A."/>
            <person name="Houde N."/>
            <person name="Hughes L."/>
            <person name="Hulme W."/>
            <person name="Husby E."/>
            <person name="Iliev I."/>
            <person name="Jaffe D."/>
            <person name="Jones C."/>
            <person name="Kamal M."/>
            <person name="Kamat A."/>
            <person name="Kamvysselis M."/>
            <person name="Karlsson E."/>
            <person name="Kells C."/>
            <person name="Kieu A."/>
            <person name="Kisner P."/>
            <person name="Kodira C."/>
            <person name="Kulbokas E."/>
            <person name="Labutti K."/>
            <person name="Lama D."/>
            <person name="Landers T."/>
            <person name="Leger J."/>
            <person name="Levine S."/>
            <person name="Lewis D."/>
            <person name="Lewis T."/>
            <person name="Lindblad-toh K."/>
            <person name="Liu X."/>
            <person name="Lokyitsang T."/>
            <person name="Lokyitsang Y."/>
            <person name="Lucien O."/>
            <person name="Lui A."/>
            <person name="Ma L.J."/>
            <person name="Mabbitt R."/>
            <person name="Macdonald J."/>
            <person name="Maclean C."/>
            <person name="Major J."/>
            <person name="Manning J."/>
            <person name="Marabella R."/>
            <person name="Maru K."/>
            <person name="Matthews C."/>
            <person name="Mauceli E."/>
            <person name="Mccarthy M."/>
            <person name="Mcdonough S."/>
            <person name="Mcghee T."/>
            <person name="Meldrim J."/>
            <person name="Meneus L."/>
            <person name="Mesirov J."/>
            <person name="Mihalev A."/>
            <person name="Mihova T."/>
            <person name="Mikkelsen T."/>
            <person name="Mlenga V."/>
            <person name="Moru K."/>
            <person name="Mozes J."/>
            <person name="Mulrain L."/>
            <person name="Munson G."/>
            <person name="Naylor J."/>
            <person name="Newes C."/>
            <person name="Nguyen C."/>
            <person name="Nguyen N."/>
            <person name="Nguyen T."/>
            <person name="Nicol R."/>
            <person name="Nielsen C."/>
            <person name="Nizzari M."/>
            <person name="Norbu C."/>
            <person name="Norbu N."/>
            <person name="O'donnell P."/>
            <person name="Okoawo O."/>
            <person name="O'leary S."/>
            <person name="Omotosho B."/>
            <person name="O'neill K."/>
            <person name="Osman S."/>
            <person name="Parker S."/>
            <person name="Perrin D."/>
            <person name="Phunkhang P."/>
            <person name="Piqani B."/>
            <person name="Purcell S."/>
            <person name="Rachupka T."/>
            <person name="Ramasamy U."/>
            <person name="Rameau R."/>
            <person name="Ray V."/>
            <person name="Raymond C."/>
            <person name="Retta R."/>
            <person name="Richardson S."/>
            <person name="Rise C."/>
            <person name="Rodriguez J."/>
            <person name="Rogers J."/>
            <person name="Rogov P."/>
            <person name="Rutman M."/>
            <person name="Schupbach R."/>
            <person name="Seaman C."/>
            <person name="Settipalli S."/>
            <person name="Sharpe T."/>
            <person name="Sheridan J."/>
            <person name="Sherpa N."/>
            <person name="Shi J."/>
            <person name="Smirnov S."/>
            <person name="Smith C."/>
            <person name="Sougnez C."/>
            <person name="Spencer B."/>
            <person name="Stalker J."/>
            <person name="Stange-thomann N."/>
            <person name="Stavropoulos S."/>
            <person name="Stetson K."/>
            <person name="Stone C."/>
            <person name="Stone S."/>
            <person name="Stubbs M."/>
            <person name="Talamas J."/>
            <person name="Tchuinga P."/>
            <person name="Tenzing P."/>
            <person name="Tesfaye S."/>
            <person name="Theodore J."/>
            <person name="Thoulutsang Y."/>
            <person name="Topham K."/>
            <person name="Towey S."/>
            <person name="Tsamla T."/>
            <person name="Tsomo N."/>
            <person name="Vallee D."/>
            <person name="Vassiliev H."/>
            <person name="Venkataraman V."/>
            <person name="Vinson J."/>
            <person name="Vo A."/>
            <person name="Wade C."/>
            <person name="Wang S."/>
            <person name="Wangchuk T."/>
            <person name="Wangdi T."/>
            <person name="Whittaker C."/>
            <person name="Wilkinson J."/>
            <person name="Wu Y."/>
            <person name="Wyman D."/>
            <person name="Yadav S."/>
            <person name="Yang S."/>
            <person name="Yang X."/>
            <person name="Yeager S."/>
            <person name="Yee E."/>
            <person name="Young G."/>
            <person name="Zainoun J."/>
            <person name="Zembeck L."/>
            <person name="Zimmer A."/>
            <person name="Zody M."/>
            <person name="Lander E."/>
        </authorList>
    </citation>
    <scope>NUCLEOTIDE SEQUENCE [LARGE SCALE GENOMIC DNA]</scope>
</reference>
<dbReference type="eggNOG" id="ENOG502S7SM">
    <property type="taxonomic scope" value="Eukaryota"/>
</dbReference>
<feature type="compositionally biased region" description="Basic residues" evidence="1">
    <location>
        <begin position="142"/>
        <end position="156"/>
    </location>
</feature>
<proteinExistence type="predicted"/>
<dbReference type="Proteomes" id="UP000007875">
    <property type="component" value="Unassembled WGS sequence"/>
</dbReference>
<evidence type="ECO:0000256" key="1">
    <source>
        <dbReference type="SAM" id="MobiDB-lite"/>
    </source>
</evidence>
<name>H2ZGC5_CIOSA</name>
<feature type="region of interest" description="Disordered" evidence="1">
    <location>
        <begin position="260"/>
        <end position="280"/>
    </location>
</feature>
<protein>
    <submittedName>
        <fullName evidence="2">Uncharacterized protein</fullName>
    </submittedName>
</protein>
<dbReference type="Ensembl" id="ENSCSAVT00000016822.1">
    <property type="protein sequence ID" value="ENSCSAVP00000016641.1"/>
    <property type="gene ID" value="ENSCSAVG00000009776.1"/>
</dbReference>
<evidence type="ECO:0000313" key="3">
    <source>
        <dbReference type="Proteomes" id="UP000007875"/>
    </source>
</evidence>